<dbReference type="RefSeq" id="WP_266279227.1">
    <property type="nucleotide sequence ID" value="NZ_JAPKNF010000001.1"/>
</dbReference>
<name>A0ABU0M6Z1_9HYPH</name>
<evidence type="ECO:0000313" key="2">
    <source>
        <dbReference type="EMBL" id="MDQ0516731.1"/>
    </source>
</evidence>
<dbReference type="InterPro" id="IPR036890">
    <property type="entry name" value="HATPase_C_sf"/>
</dbReference>
<reference evidence="2 3" key="1">
    <citation type="submission" date="2023-07" db="EMBL/GenBank/DDBJ databases">
        <title>Genomic Encyclopedia of Type Strains, Phase IV (KMG-IV): sequencing the most valuable type-strain genomes for metagenomic binning, comparative biology and taxonomic classification.</title>
        <authorList>
            <person name="Goeker M."/>
        </authorList>
    </citation>
    <scope>NUCLEOTIDE SEQUENCE [LARGE SCALE GENOMIC DNA]</scope>
    <source>
        <strain evidence="2 3">B1-1</strain>
    </source>
</reference>
<dbReference type="PANTHER" id="PTHR32387">
    <property type="entry name" value="WU:FJ29H11"/>
    <property type="match status" value="1"/>
</dbReference>
<evidence type="ECO:0008006" key="4">
    <source>
        <dbReference type="Google" id="ProtNLM"/>
    </source>
</evidence>
<evidence type="ECO:0000313" key="3">
    <source>
        <dbReference type="Proteomes" id="UP001223743"/>
    </source>
</evidence>
<dbReference type="SUPFAM" id="SSF55874">
    <property type="entry name" value="ATPase domain of HSP90 chaperone/DNA topoisomerase II/histidine kinase"/>
    <property type="match status" value="1"/>
</dbReference>
<comment type="caution">
    <text evidence="2">The sequence shown here is derived from an EMBL/GenBank/DDBJ whole genome shotgun (WGS) entry which is preliminary data.</text>
</comment>
<organism evidence="2 3">
    <name type="scientific">Kaistia geumhonensis</name>
    <dbReference type="NCBI Taxonomy" id="410839"/>
    <lineage>
        <taxon>Bacteria</taxon>
        <taxon>Pseudomonadati</taxon>
        <taxon>Pseudomonadota</taxon>
        <taxon>Alphaproteobacteria</taxon>
        <taxon>Hyphomicrobiales</taxon>
        <taxon>Kaistiaceae</taxon>
        <taxon>Kaistia</taxon>
    </lineage>
</organism>
<dbReference type="NCBIfam" id="NF047352">
    <property type="entry name" value="P_loop_sacsin"/>
    <property type="match status" value="1"/>
</dbReference>
<proteinExistence type="predicted"/>
<keyword evidence="3" id="KW-1185">Reference proteome</keyword>
<feature type="region of interest" description="Disordered" evidence="1">
    <location>
        <begin position="1681"/>
        <end position="1702"/>
    </location>
</feature>
<dbReference type="InterPro" id="IPR052957">
    <property type="entry name" value="Auxin_embryo_med"/>
</dbReference>
<dbReference type="Gene3D" id="3.30.565.10">
    <property type="entry name" value="Histidine kinase-like ATPase, C-terminal domain"/>
    <property type="match status" value="1"/>
</dbReference>
<dbReference type="Proteomes" id="UP001223743">
    <property type="component" value="Unassembled WGS sequence"/>
</dbReference>
<dbReference type="EMBL" id="JAUSWJ010000001">
    <property type="protein sequence ID" value="MDQ0516731.1"/>
    <property type="molecule type" value="Genomic_DNA"/>
</dbReference>
<accession>A0ABU0M6Z1</accession>
<gene>
    <name evidence="2" type="ORF">QO015_002344</name>
</gene>
<evidence type="ECO:0000256" key="1">
    <source>
        <dbReference type="SAM" id="MobiDB-lite"/>
    </source>
</evidence>
<sequence length="1853" mass="204889">MLHEHPQLDNRIPTSPNSFEAVIRSETGGKIRSFLYQLAEGVTDYRSIHSLTEQVRHQYHGRFAIELIQNAYDAVSRAEDRKASQCRIEMRLEMDSGFGTLYVANDGAPFSHSNFESVSRLGQSDKDPATAVGNKGIGFRSVLEISQAPRIWSRRREDSPEFDGYCFGFSPKFTKSIYDPIIAILEDRPFSVEQEWFAEVVDEDPSLCERLRTGARRRQAQGKNPTSDWLRDEIDYLSPYLLPWPQSARNPVVEDLEARGFASVLALPLLSSTAAILAEHKLTEIETDSMLFLDNLKSLTITTPSSSRSFFRSVLRKASGPRGFGKISISSGETSQRYSVWRRTLPVFDMPEAVQESIRTLPGHWPKLERAEISLAVSDEREPTPGRLSIFLPTALETGAALHINAPFFGDMSRTTISFDSEVEGSQAGGNYNEFLLQQVAFLALEAIAEDLAGRSVAEAANILDILAPLASDRASEARWQAHLSSAAADMGISIKEAPWMLSDHGWRTLSETSALPLPSNPKVLGADLMRQLATFPAYVAELDLRMRSVERLSEHFDIGVLPAKEDQATTIEAAAKVLAGTADIDWGQFWQDVCDIFDGDLSHLSGRDILLCTDGALHSGGVAGRAIYFRPRQSSLEDDNQDELGIDEIPTGLQSFIAILDSKIPVSEVRDGRRQNTDLHKRLLDAKLVNVFRREDVLADILAPNLPAMPVARGTSDAGLCRDALSYALRLATSLEARGDGESVTKAMARIPVPCRGGWYPISQAIFGKGWPETHGVAVDRYLRLAGTGSAQTARARLLCSPDDPDWGDLGEAARHVLEKAGVSDGLPLIQIGGKEPALTCQVSNHHFQVHQIALTPIDAETWSVFGQNLRGRISSYKSGRSKIDTFRWLPGLENRASFDKDTKQALLEVVMGSARRWGSGWPSVDLMRDTGTYERITLGSPLFLALAMFEWIPEGDHEGTRSWTKPTGRWLIPSRYTTNGRIWTFEHLSPLPAQVAVRIEQDEVLKSLFSRLGVAQYDPETRSDDVRLLDSLGKAVDNRAFRNASTLIGQLRAAWEAFEPASPAGFPAHVVVQQPDGVLALVKPSADRTVYLPSSRSSASDLRELGLSVIAIEPKTAQRLAEGFSARFGGAVKNSERFELAALSGNRPFAEAEAVEIPSFRDLDGVIPLVLTIAAFHGQNAQGTMSGGFNDLVAAFREARVAVVPQLSVVPMITDQPIADPMPQMAAWLARKRTLVLDTEWKSDIQSVADALSQLIGRSDLRVQIRTGLDEIWPNDEDVIPERTLRLLDLSPDHFHEVLELWRGDLGPVISRVARLLRVLSREDLALRVEVSEQRDQLISVLEEAFPSQGLAQEVLNAAVTSRELLQFGILVRDLLGPQVELTHWNREGARHGEVAISNPLHERQFRQHRDRMLPVLRRIIATLAARTPEAPPYGTMMKRLDDMTCPSATAEVYWELPASEVASAIAAELAQAGFAFDSIALSDLLTSTEPGSAIACFPIQVPLTDPVEVAAVNRRLVEGLHSRLMLIATAWHAAAGINENSAWREAKLSEPTLSPRPEDRDVFTQRWDEARALDFICADLPPTTPQKILDAIRDTRSLDGLMIALQVNSDEMDDALDRLSALQAAAERKKRTVQVCGGDIENSDIGLAQLFAHISAHVSDASVRAFAGFDLTAVTLPQKAKKPKPGDAKERTKRSRVPPKTRRNMEDLIGAAGEIHAFRWLQIKYGPDIITPANWVSAYSAKAFPDNASYVDEGKGCDIWFMLDGCTYNIEVKSSEEDSTGFTLGTSEIRHAREIARKSRKRQREEFFVLKVDRVLTLEPAFTLLPNPYDPAHQDRFVIIDEGARVTYRS</sequence>
<protein>
    <recommendedName>
        <fullName evidence="4">Protein NO VEIN C-terminal domain-containing protein</fullName>
    </recommendedName>
</protein>
<dbReference type="PANTHER" id="PTHR32387:SF0">
    <property type="entry name" value="PROTEIN NO VEIN"/>
    <property type="match status" value="1"/>
</dbReference>